<dbReference type="PANTHER" id="PTHR43792:SF8">
    <property type="entry name" value="[RIBOSOMAL PROTEIN US5]-ALANINE N-ACETYLTRANSFERASE"/>
    <property type="match status" value="1"/>
</dbReference>
<sequence length="188" mass="21243">MMTTPGFFTPFKRIVLHFPENEPYGLRSIDDSFPVTPELQQEIVAICNEPLIYNRLFRERMQGQPYGLENVKYFLSWAQEGWRTNGWFVFLVLDPLGHAVAAIDIKSNNTDDAEIGYWASSKSRGIMTNTVIALCESAKTAGFRRLYAMVAPDNAQSIGVVTRADFKAAGNAIRDGHPYLRFNKDLTN</sequence>
<dbReference type="Proteomes" id="UP000635565">
    <property type="component" value="Unassembled WGS sequence"/>
</dbReference>
<keyword evidence="2" id="KW-0012">Acyltransferase</keyword>
<dbReference type="PANTHER" id="PTHR43792">
    <property type="entry name" value="GNAT FAMILY, PUTATIVE (AFU_ORTHOLOGUE AFUA_3G00765)-RELATED-RELATED"/>
    <property type="match status" value="1"/>
</dbReference>
<evidence type="ECO:0000256" key="3">
    <source>
        <dbReference type="ARBA" id="ARBA00038502"/>
    </source>
</evidence>
<comment type="similarity">
    <text evidence="3">Belongs to the acetyltransferase family. RimJ subfamily.</text>
</comment>
<evidence type="ECO:0000313" key="6">
    <source>
        <dbReference type="Proteomes" id="UP000635565"/>
    </source>
</evidence>
<reference evidence="5 6" key="1">
    <citation type="journal article" date="2021" name="Int. J. Syst. Evol. Microbiol.">
        <title>Reticulibacter mediterranei gen. nov., sp. nov., within the new family Reticulibacteraceae fam. nov., and Ktedonospora formicarum gen. nov., sp. nov., Ktedonobacter robiniae sp. nov., Dictyobacter formicarum sp. nov. and Dictyobacter arantiisoli sp. nov., belonging to the class Ktedonobacteria.</title>
        <authorList>
            <person name="Yabe S."/>
            <person name="Zheng Y."/>
            <person name="Wang C.M."/>
            <person name="Sakai Y."/>
            <person name="Abe K."/>
            <person name="Yokota A."/>
            <person name="Donadio S."/>
            <person name="Cavaletti L."/>
            <person name="Monciardini P."/>
        </authorList>
    </citation>
    <scope>NUCLEOTIDE SEQUENCE [LARGE SCALE GENOMIC DNA]</scope>
    <source>
        <strain evidence="5 6">SOSP1-9</strain>
    </source>
</reference>
<keyword evidence="1" id="KW-0808">Transferase</keyword>
<evidence type="ECO:0000256" key="2">
    <source>
        <dbReference type="ARBA" id="ARBA00023315"/>
    </source>
</evidence>
<dbReference type="InterPro" id="IPR051531">
    <property type="entry name" value="N-acetyltransferase"/>
</dbReference>
<protein>
    <recommendedName>
        <fullName evidence="4">N-acetyltransferase domain-containing protein</fullName>
    </recommendedName>
</protein>
<evidence type="ECO:0000313" key="5">
    <source>
        <dbReference type="EMBL" id="GHO83595.1"/>
    </source>
</evidence>
<keyword evidence="6" id="KW-1185">Reference proteome</keyword>
<dbReference type="PROSITE" id="PS51186">
    <property type="entry name" value="GNAT"/>
    <property type="match status" value="1"/>
</dbReference>
<proteinExistence type="inferred from homology"/>
<dbReference type="Gene3D" id="3.40.630.30">
    <property type="match status" value="1"/>
</dbReference>
<evidence type="ECO:0000256" key="1">
    <source>
        <dbReference type="ARBA" id="ARBA00022679"/>
    </source>
</evidence>
<dbReference type="InterPro" id="IPR000182">
    <property type="entry name" value="GNAT_dom"/>
</dbReference>
<feature type="domain" description="N-acetyltransferase" evidence="4">
    <location>
        <begin position="30"/>
        <end position="187"/>
    </location>
</feature>
<dbReference type="SUPFAM" id="SSF55729">
    <property type="entry name" value="Acyl-CoA N-acyltransferases (Nat)"/>
    <property type="match status" value="1"/>
</dbReference>
<dbReference type="Pfam" id="PF13302">
    <property type="entry name" value="Acetyltransf_3"/>
    <property type="match status" value="1"/>
</dbReference>
<dbReference type="EMBL" id="BNJJ01000004">
    <property type="protein sequence ID" value="GHO83595.1"/>
    <property type="molecule type" value="Genomic_DNA"/>
</dbReference>
<accession>A0ABQ3VCR5</accession>
<evidence type="ECO:0000259" key="4">
    <source>
        <dbReference type="PROSITE" id="PS51186"/>
    </source>
</evidence>
<dbReference type="RefSeq" id="WP_201361261.1">
    <property type="nucleotide sequence ID" value="NZ_BNJJ01000004.1"/>
</dbReference>
<organism evidence="5 6">
    <name type="scientific">Dictyobacter formicarum</name>
    <dbReference type="NCBI Taxonomy" id="2778368"/>
    <lineage>
        <taxon>Bacteria</taxon>
        <taxon>Bacillati</taxon>
        <taxon>Chloroflexota</taxon>
        <taxon>Ktedonobacteria</taxon>
        <taxon>Ktedonobacterales</taxon>
        <taxon>Dictyobacteraceae</taxon>
        <taxon>Dictyobacter</taxon>
    </lineage>
</organism>
<dbReference type="InterPro" id="IPR016181">
    <property type="entry name" value="Acyl_CoA_acyltransferase"/>
</dbReference>
<name>A0ABQ3VCR5_9CHLR</name>
<comment type="caution">
    <text evidence="5">The sequence shown here is derived from an EMBL/GenBank/DDBJ whole genome shotgun (WGS) entry which is preliminary data.</text>
</comment>
<gene>
    <name evidence="5" type="ORF">KSZ_16010</name>
</gene>